<proteinExistence type="predicted"/>
<sequence length="173" mass="20301">MYDNPDELDKYDPRKIWLKDINSKALLLLRKNMQDLLYHAFLAGQECQRNILREKTKKRQGQLTGQNKKGEKTAAHTQVLHLAIDKWVKQHSIKKISNLKPKMLESFIFEEAGEPEWVKIIESAQEAARKRARARKKQGNYPKKQEDPGIRLIKNVLTPYRTKLLEEVRQALD</sequence>
<name>A0A934RT98_9BACT</name>
<dbReference type="Proteomes" id="UP000604083">
    <property type="component" value="Unassembled WGS sequence"/>
</dbReference>
<reference evidence="1" key="1">
    <citation type="submission" date="2021-01" db="EMBL/GenBank/DDBJ databases">
        <title>Modified the classification status of verrucomicrobia.</title>
        <authorList>
            <person name="Feng X."/>
        </authorList>
    </citation>
    <scope>NUCLEOTIDE SEQUENCE</scope>
    <source>
        <strain evidence="1">KCTC 12986</strain>
    </source>
</reference>
<dbReference type="EMBL" id="JAENIO010000060">
    <property type="protein sequence ID" value="MBK1835542.1"/>
    <property type="molecule type" value="Genomic_DNA"/>
</dbReference>
<evidence type="ECO:0000313" key="2">
    <source>
        <dbReference type="Proteomes" id="UP000604083"/>
    </source>
</evidence>
<comment type="caution">
    <text evidence="1">The sequence shown here is derived from an EMBL/GenBank/DDBJ whole genome shotgun (WGS) entry which is preliminary data.</text>
</comment>
<protein>
    <submittedName>
        <fullName evidence="1">Uncharacterized protein</fullName>
    </submittedName>
</protein>
<organism evidence="1 2">
    <name type="scientific">Roseibacillus ishigakijimensis</name>
    <dbReference type="NCBI Taxonomy" id="454146"/>
    <lineage>
        <taxon>Bacteria</taxon>
        <taxon>Pseudomonadati</taxon>
        <taxon>Verrucomicrobiota</taxon>
        <taxon>Verrucomicrobiia</taxon>
        <taxon>Verrucomicrobiales</taxon>
        <taxon>Verrucomicrobiaceae</taxon>
        <taxon>Roseibacillus</taxon>
    </lineage>
</organism>
<dbReference type="AlphaFoldDB" id="A0A934RT98"/>
<gene>
    <name evidence="1" type="ORF">JIN78_15845</name>
</gene>
<evidence type="ECO:0000313" key="1">
    <source>
        <dbReference type="EMBL" id="MBK1835542.1"/>
    </source>
</evidence>
<dbReference type="RefSeq" id="WP_200392979.1">
    <property type="nucleotide sequence ID" value="NZ_JAENIO010000060.1"/>
</dbReference>
<accession>A0A934RT98</accession>
<keyword evidence="2" id="KW-1185">Reference proteome</keyword>